<evidence type="ECO:0000313" key="9">
    <source>
        <dbReference type="EMBL" id="KAK3175129.1"/>
    </source>
</evidence>
<feature type="compositionally biased region" description="Polar residues" evidence="5">
    <location>
        <begin position="102"/>
        <end position="124"/>
    </location>
</feature>
<feature type="domain" description="FUZ/MON1/HPS1 third Longin" evidence="8">
    <location>
        <begin position="562"/>
        <end position="661"/>
    </location>
</feature>
<name>A0AAD9ZBH2_9LECA</name>
<feature type="domain" description="FUZ/MON1/HPS1 first Longin" evidence="6">
    <location>
        <begin position="252"/>
        <end position="374"/>
    </location>
</feature>
<dbReference type="PANTHER" id="PTHR13027">
    <property type="entry name" value="SAND PROTEIN-RELATED"/>
    <property type="match status" value="1"/>
</dbReference>
<dbReference type="PANTHER" id="PTHR13027:SF7">
    <property type="entry name" value="VACUOLAR FUSION PROTEIN MON1 HOMOLOG"/>
    <property type="match status" value="1"/>
</dbReference>
<comment type="function">
    <text evidence="3">In complex with CCZ1, is required for multiple vacuole delivery pathways including the cytoplasm to vacuole transport (Cvt), autophagy, pexophagy and endocytosis. The MON1-CCZ1 complex acts at the fusion of vesicles with the vacuole, through its regulation of the SNARE complex during the coordinated priming and docking stages of fusion, and particularly at the stage of tethering/docking.</text>
</comment>
<dbReference type="InterPro" id="IPR043972">
    <property type="entry name" value="FUZ/MON1/HPS1_longin_1"/>
</dbReference>
<evidence type="ECO:0000259" key="8">
    <source>
        <dbReference type="Pfam" id="PF19038"/>
    </source>
</evidence>
<feature type="domain" description="FUZ/MON1/HPS1 second Longin" evidence="7">
    <location>
        <begin position="414"/>
        <end position="530"/>
    </location>
</feature>
<dbReference type="Pfam" id="PF19036">
    <property type="entry name" value="Fuz_longin_1"/>
    <property type="match status" value="1"/>
</dbReference>
<evidence type="ECO:0000256" key="2">
    <source>
        <dbReference type="ARBA" id="ARBA00018132"/>
    </source>
</evidence>
<keyword evidence="4" id="KW-0653">Protein transport</keyword>
<dbReference type="PRINTS" id="PR01546">
    <property type="entry name" value="YEAST73DUF"/>
</dbReference>
<organism evidence="9 10">
    <name type="scientific">Lepraria neglecta</name>
    <dbReference type="NCBI Taxonomy" id="209136"/>
    <lineage>
        <taxon>Eukaryota</taxon>
        <taxon>Fungi</taxon>
        <taxon>Dikarya</taxon>
        <taxon>Ascomycota</taxon>
        <taxon>Pezizomycotina</taxon>
        <taxon>Lecanoromycetes</taxon>
        <taxon>OSLEUM clade</taxon>
        <taxon>Lecanoromycetidae</taxon>
        <taxon>Lecanorales</taxon>
        <taxon>Lecanorineae</taxon>
        <taxon>Stereocaulaceae</taxon>
        <taxon>Lepraria</taxon>
    </lineage>
</organism>
<dbReference type="InterPro" id="IPR043971">
    <property type="entry name" value="FUZ/MON1/HPS1_longin_2"/>
</dbReference>
<keyword evidence="4" id="KW-0472">Membrane</keyword>
<evidence type="ECO:0000256" key="3">
    <source>
        <dbReference type="ARBA" id="ARBA00043892"/>
    </source>
</evidence>
<accession>A0AAD9ZBH2</accession>
<comment type="subcellular location">
    <subcellularLocation>
        <location evidence="4">Endosome</location>
        <location evidence="4">Multivesicular body membrane</location>
        <topology evidence="4">Peripheral membrane protein</topology>
    </subcellularLocation>
    <subcellularLocation>
        <location evidence="1 4">Prevacuolar compartment membrane</location>
        <topology evidence="1 4">Peripheral membrane protein</topology>
    </subcellularLocation>
    <subcellularLocation>
        <location evidence="4">Vacuole membrane</location>
        <topology evidence="4">Peripheral membrane protein</topology>
    </subcellularLocation>
</comment>
<dbReference type="EMBL" id="JASNWA010000006">
    <property type="protein sequence ID" value="KAK3175129.1"/>
    <property type="molecule type" value="Genomic_DNA"/>
</dbReference>
<dbReference type="GO" id="GO:0035658">
    <property type="term" value="C:Mon1-Ccz1 complex"/>
    <property type="evidence" value="ECO:0007669"/>
    <property type="project" value="TreeGrafter"/>
</dbReference>
<dbReference type="GO" id="GO:0006914">
    <property type="term" value="P:autophagy"/>
    <property type="evidence" value="ECO:0007669"/>
    <property type="project" value="UniProtKB-UniRule"/>
</dbReference>
<keyword evidence="4" id="KW-0967">Endosome</keyword>
<dbReference type="Pfam" id="PF19037">
    <property type="entry name" value="Fuz_longin_2"/>
    <property type="match status" value="1"/>
</dbReference>
<dbReference type="GO" id="GO:0000329">
    <property type="term" value="C:fungal-type vacuole membrane"/>
    <property type="evidence" value="ECO:0007669"/>
    <property type="project" value="TreeGrafter"/>
</dbReference>
<evidence type="ECO:0000313" key="10">
    <source>
        <dbReference type="Proteomes" id="UP001276659"/>
    </source>
</evidence>
<comment type="caution">
    <text evidence="9">The sequence shown here is derived from an EMBL/GenBank/DDBJ whole genome shotgun (WGS) entry which is preliminary data.</text>
</comment>
<feature type="region of interest" description="Disordered" evidence="5">
    <location>
        <begin position="1"/>
        <end position="145"/>
    </location>
</feature>
<dbReference type="Proteomes" id="UP001276659">
    <property type="component" value="Unassembled WGS sequence"/>
</dbReference>
<dbReference type="GO" id="GO:0016192">
    <property type="term" value="P:vesicle-mediated transport"/>
    <property type="evidence" value="ECO:0007669"/>
    <property type="project" value="InterPro"/>
</dbReference>
<proteinExistence type="inferred from homology"/>
<protein>
    <recommendedName>
        <fullName evidence="2 4">Vacuolar fusion protein MON1</fullName>
    </recommendedName>
</protein>
<dbReference type="InterPro" id="IPR004353">
    <property type="entry name" value="Mon1"/>
</dbReference>
<dbReference type="GO" id="GO:0032585">
    <property type="term" value="C:multivesicular body membrane"/>
    <property type="evidence" value="ECO:0007669"/>
    <property type="project" value="UniProtKB-SubCell"/>
</dbReference>
<feature type="compositionally biased region" description="Polar residues" evidence="5">
    <location>
        <begin position="85"/>
        <end position="94"/>
    </location>
</feature>
<keyword evidence="4" id="KW-0926">Vacuole</keyword>
<evidence type="ECO:0000256" key="1">
    <source>
        <dbReference type="ARBA" id="ARBA00004380"/>
    </source>
</evidence>
<dbReference type="Pfam" id="PF19038">
    <property type="entry name" value="Fuz_longin_3"/>
    <property type="match status" value="1"/>
</dbReference>
<dbReference type="InterPro" id="IPR043970">
    <property type="entry name" value="FUZ/MON1/HPS1_longin_3"/>
</dbReference>
<keyword evidence="4" id="KW-0072">Autophagy</keyword>
<evidence type="ECO:0000259" key="7">
    <source>
        <dbReference type="Pfam" id="PF19037"/>
    </source>
</evidence>
<sequence length="672" mass="73230">MGHDSEGSAAASDEGNTATDRSIAPSPPEGHGVGSTIDETAASVGDLQIGAESSATSHVPSAIHQDEPRPPLPPRPGNLDLLQEGNYSPGSSLQRSKKSARPQLQSTATTALSRTDINTQSYQDGSRETYAASAETTPPSKPAGVFGSIRMFKGLGGSETGDSASVKSYAPTLEAGGDVESLLGEVLGASQGSPAWKLLSTQYEAPDPFDSVTYEDDEATVEFYREFDEIRAVDPDGGNEEQQLAQWQLKRKHFLILSSAGKPIYNRHGDDNLISGYIGIIQTIISFYEGANDQLKGFTAAGARFVIMSQGPLYLVAISKLGENDAQLRVQLEALYMQILSTLTLPTLTNLFANRASTDLRRPLQGTEPLLSALADTFTRGSPPTLLSALECLKIRKSQRQVINDTLLRTKCDTLLYGLVVASGRLVSVVRPRKHSLHPSDLQLIFNMLFEARGVKAGGGENWIPLCLPGFNKNGYLYMYVSFVSASESDGEEADDDRSESGKQEEIAILLISAKKESFYDLRKMRDAVVDQLDKNGSMSIIKAAVRRGRPTATDIVPGTVLRHFLYKSKGNVQFTMPSYEPHFTTMLARRRLLSLYHTLHASVHAKNARLKVHHCISRDSISLAWVTPLFELYCVAGPHPSRNALAQSANKVVQWVRREEERVFIIGGAVF</sequence>
<dbReference type="GO" id="GO:0006623">
    <property type="term" value="P:protein targeting to vacuole"/>
    <property type="evidence" value="ECO:0007669"/>
    <property type="project" value="UniProtKB-UniRule"/>
</dbReference>
<keyword evidence="4" id="KW-0813">Transport</keyword>
<comment type="function">
    <text evidence="4">Required for multiple vacuole delivery pathways including the cytoplasm to vacuole transport (Cvt), autophagy, pexophagy and endocytosis.</text>
</comment>
<evidence type="ECO:0000256" key="5">
    <source>
        <dbReference type="SAM" id="MobiDB-lite"/>
    </source>
</evidence>
<comment type="similarity">
    <text evidence="4">Belongs to the MON1/SAND family.</text>
</comment>
<keyword evidence="10" id="KW-1185">Reference proteome</keyword>
<evidence type="ECO:0000256" key="4">
    <source>
        <dbReference type="RuleBase" id="RU367048"/>
    </source>
</evidence>
<dbReference type="AlphaFoldDB" id="A0AAD9ZBH2"/>
<evidence type="ECO:0000259" key="6">
    <source>
        <dbReference type="Pfam" id="PF19036"/>
    </source>
</evidence>
<gene>
    <name evidence="9" type="ORF">OEA41_002375</name>
</gene>
<reference evidence="9" key="1">
    <citation type="submission" date="2022-11" db="EMBL/GenBank/DDBJ databases">
        <title>Chromosomal genome sequence assembly and mating type (MAT) locus characterization of the leprose asexual lichenized fungus Lepraria neglecta (Nyl.) Erichsen.</title>
        <authorList>
            <person name="Allen J.L."/>
            <person name="Pfeffer B."/>
        </authorList>
    </citation>
    <scope>NUCLEOTIDE SEQUENCE</scope>
    <source>
        <strain evidence="9">Allen 5258</strain>
    </source>
</reference>